<evidence type="ECO:0000256" key="1">
    <source>
        <dbReference type="ARBA" id="ARBA00008779"/>
    </source>
</evidence>
<dbReference type="Pfam" id="PF00884">
    <property type="entry name" value="Sulfatase"/>
    <property type="match status" value="1"/>
</dbReference>
<evidence type="ECO:0000256" key="3">
    <source>
        <dbReference type="ARBA" id="ARBA00022801"/>
    </source>
</evidence>
<protein>
    <submittedName>
        <fullName evidence="6">Sulfatase-like hydrolase/transferase</fullName>
    </submittedName>
</protein>
<dbReference type="Gene3D" id="3.40.720.10">
    <property type="entry name" value="Alkaline Phosphatase, subunit A"/>
    <property type="match status" value="1"/>
</dbReference>
<keyword evidence="7" id="KW-1185">Reference proteome</keyword>
<keyword evidence="6" id="KW-0808">Transferase</keyword>
<dbReference type="GO" id="GO:0004065">
    <property type="term" value="F:arylsulfatase activity"/>
    <property type="evidence" value="ECO:0007669"/>
    <property type="project" value="TreeGrafter"/>
</dbReference>
<comment type="similarity">
    <text evidence="1">Belongs to the sulfatase family.</text>
</comment>
<dbReference type="EMBL" id="VIGC01000006">
    <property type="protein sequence ID" value="TQE96798.1"/>
    <property type="molecule type" value="Genomic_DNA"/>
</dbReference>
<proteinExistence type="inferred from homology"/>
<evidence type="ECO:0000256" key="2">
    <source>
        <dbReference type="ARBA" id="ARBA00022723"/>
    </source>
</evidence>
<dbReference type="InterPro" id="IPR017850">
    <property type="entry name" value="Alkaline_phosphatase_core_sf"/>
</dbReference>
<accession>A0A540VJ46</accession>
<keyword evidence="3 6" id="KW-0378">Hydrolase</keyword>
<feature type="domain" description="Sulfatase N-terminal" evidence="5">
    <location>
        <begin position="5"/>
        <end position="336"/>
    </location>
</feature>
<reference evidence="6 7" key="1">
    <citation type="submission" date="2019-06" db="EMBL/GenBank/DDBJ databases">
        <title>Genome sequence of Litorilinea aerophila BAA-2444.</title>
        <authorList>
            <person name="Maclea K.S."/>
            <person name="Maurais E.G."/>
            <person name="Iannazzi L.C."/>
        </authorList>
    </citation>
    <scope>NUCLEOTIDE SEQUENCE [LARGE SCALE GENOMIC DNA]</scope>
    <source>
        <strain evidence="6 7">ATCC BAA-2444</strain>
    </source>
</reference>
<dbReference type="GO" id="GO:0046872">
    <property type="term" value="F:metal ion binding"/>
    <property type="evidence" value="ECO:0007669"/>
    <property type="project" value="UniProtKB-KW"/>
</dbReference>
<gene>
    <name evidence="6" type="ORF">FKZ61_05940</name>
</gene>
<evidence type="ECO:0000313" key="7">
    <source>
        <dbReference type="Proteomes" id="UP000317371"/>
    </source>
</evidence>
<dbReference type="AlphaFoldDB" id="A0A540VJ46"/>
<dbReference type="PANTHER" id="PTHR42693:SF53">
    <property type="entry name" value="ENDO-4-O-SULFATASE"/>
    <property type="match status" value="1"/>
</dbReference>
<dbReference type="GO" id="GO:0016740">
    <property type="term" value="F:transferase activity"/>
    <property type="evidence" value="ECO:0007669"/>
    <property type="project" value="UniProtKB-KW"/>
</dbReference>
<sequence length="468" mass="52743">MSQQPNILLFLTDDHGAWANGCYGNREVQTPTLDRLAREGTLFTHAYTPTPVCSPARACLLTGRTASQVGIHDWLQEAEPDIGERDWLADEVTLFQRLQAAGYTTGLCGKWHLGQSHRTPRGVDYYFGLPGWQGRHNGTYTYVLNGQKVTLTGNKSQFITDHALAFLDQVPADRPFFLNVGYIATHSPYSQQEHHPAVTELYQDATFADIPPYHPHPWAKNENGPGDPPAEQAVRDRYIGYYAAVTEIDHNVQRILEKLEALGRLEETIVIYTSDHGCAIGHHGFWGKGNSTRPLNMYDISLQVPLLWRGPGIQAGQRLDRAVDHYDTFRTILDMTSVPLDDGRAYPGTSYAPMLRGETIPWDDTRFGEYGDLRMIRTPEWKLVYRYPNGPHDLFDLVNDPGETCNLADRADMQPILADLKARLDAFYAVYSDPAKSGLRVKELHRHNAAAEAWRDGLREARGLQVYP</sequence>
<evidence type="ECO:0000259" key="5">
    <source>
        <dbReference type="Pfam" id="PF00884"/>
    </source>
</evidence>
<dbReference type="PROSITE" id="PS00523">
    <property type="entry name" value="SULFATASE_1"/>
    <property type="match status" value="1"/>
</dbReference>
<dbReference type="InterPro" id="IPR050738">
    <property type="entry name" value="Sulfatase"/>
</dbReference>
<dbReference type="RefSeq" id="WP_141609170.1">
    <property type="nucleotide sequence ID" value="NZ_VIGC02000006.1"/>
</dbReference>
<dbReference type="InterPro" id="IPR000917">
    <property type="entry name" value="Sulfatase_N"/>
</dbReference>
<name>A0A540VJ46_9CHLR</name>
<keyword evidence="4" id="KW-0106">Calcium</keyword>
<evidence type="ECO:0000256" key="4">
    <source>
        <dbReference type="ARBA" id="ARBA00022837"/>
    </source>
</evidence>
<dbReference type="Proteomes" id="UP000317371">
    <property type="component" value="Unassembled WGS sequence"/>
</dbReference>
<organism evidence="6 7">
    <name type="scientific">Litorilinea aerophila</name>
    <dbReference type="NCBI Taxonomy" id="1204385"/>
    <lineage>
        <taxon>Bacteria</taxon>
        <taxon>Bacillati</taxon>
        <taxon>Chloroflexota</taxon>
        <taxon>Caldilineae</taxon>
        <taxon>Caldilineales</taxon>
        <taxon>Caldilineaceae</taxon>
        <taxon>Litorilinea</taxon>
    </lineage>
</organism>
<evidence type="ECO:0000313" key="6">
    <source>
        <dbReference type="EMBL" id="TQE96798.1"/>
    </source>
</evidence>
<comment type="caution">
    <text evidence="6">The sequence shown here is derived from an EMBL/GenBank/DDBJ whole genome shotgun (WGS) entry which is preliminary data.</text>
</comment>
<dbReference type="PANTHER" id="PTHR42693">
    <property type="entry name" value="ARYLSULFATASE FAMILY MEMBER"/>
    <property type="match status" value="1"/>
</dbReference>
<keyword evidence="2" id="KW-0479">Metal-binding</keyword>
<dbReference type="InParanoid" id="A0A540VJ46"/>
<dbReference type="SUPFAM" id="SSF53649">
    <property type="entry name" value="Alkaline phosphatase-like"/>
    <property type="match status" value="1"/>
</dbReference>
<dbReference type="OrthoDB" id="9800863at2"/>
<dbReference type="InterPro" id="IPR024607">
    <property type="entry name" value="Sulfatase_CS"/>
</dbReference>